<accession>A0A0K1Q594</accession>
<dbReference type="PROSITE" id="PS51123">
    <property type="entry name" value="OMPA_2"/>
    <property type="match status" value="1"/>
</dbReference>
<dbReference type="Proteomes" id="UP000064967">
    <property type="component" value="Chromosome"/>
</dbReference>
<evidence type="ECO:0000313" key="6">
    <source>
        <dbReference type="EMBL" id="AKV00822.1"/>
    </source>
</evidence>
<dbReference type="AlphaFoldDB" id="A0A0K1Q594"/>
<keyword evidence="7" id="KW-1185">Reference proteome</keyword>
<evidence type="ECO:0000256" key="3">
    <source>
        <dbReference type="ARBA" id="ARBA00023237"/>
    </source>
</evidence>
<dbReference type="PANTHER" id="PTHR30329">
    <property type="entry name" value="STATOR ELEMENT OF FLAGELLAR MOTOR COMPLEX"/>
    <property type="match status" value="1"/>
</dbReference>
<dbReference type="PANTHER" id="PTHR30329:SF21">
    <property type="entry name" value="LIPOPROTEIN YIAD-RELATED"/>
    <property type="match status" value="1"/>
</dbReference>
<dbReference type="PRINTS" id="PR01021">
    <property type="entry name" value="OMPADOMAIN"/>
</dbReference>
<dbReference type="STRING" id="1391654.AKJ09_07485"/>
<keyword evidence="6" id="KW-0969">Cilium</keyword>
<protein>
    <submittedName>
        <fullName evidence="6">Flagellar motor rotation protein MotB</fullName>
    </submittedName>
</protein>
<keyword evidence="2 4" id="KW-0472">Membrane</keyword>
<gene>
    <name evidence="6" type="ORF">AKJ09_07485</name>
</gene>
<dbReference type="EMBL" id="CP012333">
    <property type="protein sequence ID" value="AKV00822.1"/>
    <property type="molecule type" value="Genomic_DNA"/>
</dbReference>
<dbReference type="CDD" id="cd07185">
    <property type="entry name" value="OmpA_C-like"/>
    <property type="match status" value="1"/>
</dbReference>
<reference evidence="6 7" key="1">
    <citation type="submission" date="2015-08" db="EMBL/GenBank/DDBJ databases">
        <authorList>
            <person name="Babu N.S."/>
            <person name="Beckwith C.J."/>
            <person name="Beseler K.G."/>
            <person name="Brison A."/>
            <person name="Carone J.V."/>
            <person name="Caskin T.P."/>
            <person name="Diamond M."/>
            <person name="Durham M.E."/>
            <person name="Foxe J.M."/>
            <person name="Go M."/>
            <person name="Henderson B.A."/>
            <person name="Jones I.B."/>
            <person name="McGettigan J.A."/>
            <person name="Micheletti S.J."/>
            <person name="Nasrallah M.E."/>
            <person name="Ortiz D."/>
            <person name="Piller C.R."/>
            <person name="Privatt S.R."/>
            <person name="Schneider S.L."/>
            <person name="Sharp S."/>
            <person name="Smith T.C."/>
            <person name="Stanton J.D."/>
            <person name="Ullery H.E."/>
            <person name="Wilson R.J."/>
            <person name="Serrano M.G."/>
            <person name="Buck G."/>
            <person name="Lee V."/>
            <person name="Wang Y."/>
            <person name="Carvalho R."/>
            <person name="Voegtly L."/>
            <person name="Shi R."/>
            <person name="Duckworth R."/>
            <person name="Johnson A."/>
            <person name="Loviza R."/>
            <person name="Walstead R."/>
            <person name="Shah Z."/>
            <person name="Kiflezghi M."/>
            <person name="Wade K."/>
            <person name="Ball S.L."/>
            <person name="Bradley K.W."/>
            <person name="Asai D.J."/>
            <person name="Bowman C.A."/>
            <person name="Russell D.A."/>
            <person name="Pope W.H."/>
            <person name="Jacobs-Sera D."/>
            <person name="Hendrix R.W."/>
            <person name="Hatfull G.F."/>
        </authorList>
    </citation>
    <scope>NUCLEOTIDE SEQUENCE [LARGE SCALE GENOMIC DNA]</scope>
    <source>
        <strain evidence="6 7">DSM 27648</strain>
    </source>
</reference>
<evidence type="ECO:0000256" key="2">
    <source>
        <dbReference type="ARBA" id="ARBA00023136"/>
    </source>
</evidence>
<dbReference type="Gene3D" id="3.30.1330.60">
    <property type="entry name" value="OmpA-like domain"/>
    <property type="match status" value="1"/>
</dbReference>
<dbReference type="InterPro" id="IPR050330">
    <property type="entry name" value="Bact_OuterMem_StrucFunc"/>
</dbReference>
<evidence type="ECO:0000259" key="5">
    <source>
        <dbReference type="PROSITE" id="PS51123"/>
    </source>
</evidence>
<evidence type="ECO:0000313" key="7">
    <source>
        <dbReference type="Proteomes" id="UP000064967"/>
    </source>
</evidence>
<dbReference type="InterPro" id="IPR036737">
    <property type="entry name" value="OmpA-like_sf"/>
</dbReference>
<keyword evidence="6" id="KW-0282">Flagellum</keyword>
<dbReference type="GO" id="GO:0009279">
    <property type="term" value="C:cell outer membrane"/>
    <property type="evidence" value="ECO:0007669"/>
    <property type="project" value="UniProtKB-SubCell"/>
</dbReference>
<evidence type="ECO:0000256" key="1">
    <source>
        <dbReference type="ARBA" id="ARBA00004442"/>
    </source>
</evidence>
<organism evidence="6 7">
    <name type="scientific">Labilithrix luteola</name>
    <dbReference type="NCBI Taxonomy" id="1391654"/>
    <lineage>
        <taxon>Bacteria</taxon>
        <taxon>Pseudomonadati</taxon>
        <taxon>Myxococcota</taxon>
        <taxon>Polyangia</taxon>
        <taxon>Polyangiales</taxon>
        <taxon>Labilitrichaceae</taxon>
        <taxon>Labilithrix</taxon>
    </lineage>
</organism>
<dbReference type="SUPFAM" id="SSF103088">
    <property type="entry name" value="OmpA-like"/>
    <property type="match status" value="1"/>
</dbReference>
<proteinExistence type="predicted"/>
<keyword evidence="6" id="KW-0966">Cell projection</keyword>
<comment type="subcellular location">
    <subcellularLocation>
        <location evidence="1">Cell outer membrane</location>
    </subcellularLocation>
</comment>
<evidence type="ECO:0000256" key="4">
    <source>
        <dbReference type="PROSITE-ProRule" id="PRU00473"/>
    </source>
</evidence>
<name>A0A0K1Q594_9BACT</name>
<dbReference type="Pfam" id="PF00691">
    <property type="entry name" value="OmpA"/>
    <property type="match status" value="1"/>
</dbReference>
<dbReference type="InterPro" id="IPR006665">
    <property type="entry name" value="OmpA-like"/>
</dbReference>
<sequence>MSLASPHVTLGPVFAALGTMAAAGAVMCSVIALGPRDAIAEVPLAPPPTLANASLPLPMPSGTDRVIPPCLRREVNFALSSTTIDPESQGHIVELAEWLGEHPNAEVTVEGHADTRGPVDVNLWVSHERATAVAAILARHGVAKDKMQVRAFGSYRPLDGAPETDGRQRRVDLQVSDVTCARSP</sequence>
<feature type="domain" description="OmpA-like" evidence="5">
    <location>
        <begin position="63"/>
        <end position="179"/>
    </location>
</feature>
<keyword evidence="3" id="KW-0998">Cell outer membrane</keyword>
<dbReference type="InterPro" id="IPR006664">
    <property type="entry name" value="OMP_bac"/>
</dbReference>
<dbReference type="RefSeq" id="WP_169928097.1">
    <property type="nucleotide sequence ID" value="NZ_CP012333.1"/>
</dbReference>
<dbReference type="KEGG" id="llu:AKJ09_07485"/>